<dbReference type="GO" id="GO:0016773">
    <property type="term" value="F:phosphotransferase activity, alcohol group as acceptor"/>
    <property type="evidence" value="ECO:0007669"/>
    <property type="project" value="InterPro"/>
</dbReference>
<evidence type="ECO:0000259" key="6">
    <source>
        <dbReference type="Pfam" id="PF02782"/>
    </source>
</evidence>
<evidence type="ECO:0000256" key="2">
    <source>
        <dbReference type="ARBA" id="ARBA00022679"/>
    </source>
</evidence>
<feature type="domain" description="Carbohydrate kinase FGGY N-terminal" evidence="5">
    <location>
        <begin position="5"/>
        <end position="249"/>
    </location>
</feature>
<evidence type="ECO:0000256" key="3">
    <source>
        <dbReference type="ARBA" id="ARBA00022777"/>
    </source>
</evidence>
<evidence type="ECO:0000259" key="5">
    <source>
        <dbReference type="Pfam" id="PF00370"/>
    </source>
</evidence>
<dbReference type="Proteomes" id="UP000285961">
    <property type="component" value="Unassembled WGS sequence"/>
</dbReference>
<evidence type="ECO:0008006" key="9">
    <source>
        <dbReference type="Google" id="ProtNLM"/>
    </source>
</evidence>
<gene>
    <name evidence="7" type="ORF">C4532_18390</name>
</gene>
<dbReference type="PANTHER" id="PTHR43095">
    <property type="entry name" value="SUGAR KINASE"/>
    <property type="match status" value="1"/>
</dbReference>
<evidence type="ECO:0000256" key="1">
    <source>
        <dbReference type="ARBA" id="ARBA00009156"/>
    </source>
</evidence>
<dbReference type="InterPro" id="IPR043129">
    <property type="entry name" value="ATPase_NBD"/>
</dbReference>
<dbReference type="InterPro" id="IPR018485">
    <property type="entry name" value="FGGY_C"/>
</dbReference>
<feature type="domain" description="Carbohydrate kinase FGGY C-terminal" evidence="6">
    <location>
        <begin position="261"/>
        <end position="443"/>
    </location>
</feature>
<reference evidence="7 8" key="1">
    <citation type="journal article" date="2017" name="ISME J.">
        <title>Energy and carbon metabolisms in a deep terrestrial subsurface fluid microbial community.</title>
        <authorList>
            <person name="Momper L."/>
            <person name="Jungbluth S.P."/>
            <person name="Lee M.D."/>
            <person name="Amend J.P."/>
        </authorList>
    </citation>
    <scope>NUCLEOTIDE SEQUENCE [LARGE SCALE GENOMIC DNA]</scope>
    <source>
        <strain evidence="7">SURF_17</strain>
    </source>
</reference>
<keyword evidence="3 4" id="KW-0418">Kinase</keyword>
<dbReference type="InterPro" id="IPR018483">
    <property type="entry name" value="Carb_kinase_FGGY_CS"/>
</dbReference>
<dbReference type="CDD" id="cd07808">
    <property type="entry name" value="ASKHA_NBD_FGGY_EcXK-like"/>
    <property type="match status" value="1"/>
</dbReference>
<dbReference type="SUPFAM" id="SSF53067">
    <property type="entry name" value="Actin-like ATPase domain"/>
    <property type="match status" value="2"/>
</dbReference>
<dbReference type="GO" id="GO:0016301">
    <property type="term" value="F:kinase activity"/>
    <property type="evidence" value="ECO:0007669"/>
    <property type="project" value="UniProtKB-KW"/>
</dbReference>
<name>A0A419EPQ3_9BACT</name>
<dbReference type="PROSITE" id="PS00445">
    <property type="entry name" value="FGGY_KINASES_2"/>
    <property type="match status" value="1"/>
</dbReference>
<dbReference type="AlphaFoldDB" id="A0A419EPQ3"/>
<evidence type="ECO:0000256" key="4">
    <source>
        <dbReference type="RuleBase" id="RU003733"/>
    </source>
</evidence>
<dbReference type="InterPro" id="IPR000577">
    <property type="entry name" value="Carb_kinase_FGGY"/>
</dbReference>
<evidence type="ECO:0000313" key="8">
    <source>
        <dbReference type="Proteomes" id="UP000285961"/>
    </source>
</evidence>
<organism evidence="7 8">
    <name type="scientific">Candidatus Abyssobacteria bacterium SURF_17</name>
    <dbReference type="NCBI Taxonomy" id="2093361"/>
    <lineage>
        <taxon>Bacteria</taxon>
        <taxon>Pseudomonadati</taxon>
        <taxon>Candidatus Hydrogenedentota</taxon>
        <taxon>Candidatus Abyssobacteria</taxon>
    </lineage>
</organism>
<comment type="similarity">
    <text evidence="1 4">Belongs to the FGGY kinase family.</text>
</comment>
<sequence length="494" mass="53690">MNKNVLVVDLGTQSIRAAIITQDGKILGMSQIQQDVNSPRPGWAQQRPDSWWEGVCLAIRNVLADACVPLESIAGVCCCGQMHGPVGVDEHGRVTTEWTQIWCDKRCQEQCDAVLMKRKEADLTAITANPIHSGWVGLKVLWIKENHPDVYGRTRWFLVPKDFISFRLTGVAATDPSEASGTFLLDAATDTYSERMAEILGVDAAKFASIYPSHEVIGTVTESAAAQTGLPAGVPVVAGGGDFIVSMLGLGLAGEGYAADITGTSTLFVVHKERPLIDPNFSNLRHVVDGWLPFIMLDCGGLSMKWYRDVVRPAREANVSYEQLIGLASKIPPGSDGLYFYPYLLGERRRDNTRARGAFVGLTLNHHAGHMARAVMEGVAFAVGRTIRMFRDAGVTIERVCCSGGGTRNSLWNQIKADVYGLPLVLSDEPEGTIKGAALLAASGAGLIDDVAAAARERSVTSAIVEPVPENVVRYREHLAEFEHIYNHMVGFWQ</sequence>
<dbReference type="PIRSF" id="PIRSF000538">
    <property type="entry name" value="GlpK"/>
    <property type="match status" value="1"/>
</dbReference>
<evidence type="ECO:0000313" key="7">
    <source>
        <dbReference type="EMBL" id="RJP65027.1"/>
    </source>
</evidence>
<dbReference type="GO" id="GO:0005975">
    <property type="term" value="P:carbohydrate metabolic process"/>
    <property type="evidence" value="ECO:0007669"/>
    <property type="project" value="InterPro"/>
</dbReference>
<dbReference type="EMBL" id="QZKI01000131">
    <property type="protein sequence ID" value="RJP65027.1"/>
    <property type="molecule type" value="Genomic_DNA"/>
</dbReference>
<dbReference type="Pfam" id="PF00370">
    <property type="entry name" value="FGGY_N"/>
    <property type="match status" value="1"/>
</dbReference>
<dbReference type="PANTHER" id="PTHR43095:SF5">
    <property type="entry name" value="XYLULOSE KINASE"/>
    <property type="match status" value="1"/>
</dbReference>
<comment type="caution">
    <text evidence="7">The sequence shown here is derived from an EMBL/GenBank/DDBJ whole genome shotgun (WGS) entry which is preliminary data.</text>
</comment>
<dbReference type="Gene3D" id="3.30.420.40">
    <property type="match status" value="2"/>
</dbReference>
<dbReference type="Pfam" id="PF02782">
    <property type="entry name" value="FGGY_C"/>
    <property type="match status" value="1"/>
</dbReference>
<proteinExistence type="inferred from homology"/>
<dbReference type="InterPro" id="IPR050406">
    <property type="entry name" value="FGGY_Carb_Kinase"/>
</dbReference>
<protein>
    <recommendedName>
        <fullName evidence="9">Xylulokinase</fullName>
    </recommendedName>
</protein>
<accession>A0A419EPQ3</accession>
<dbReference type="InterPro" id="IPR018484">
    <property type="entry name" value="FGGY_N"/>
</dbReference>
<keyword evidence="2 4" id="KW-0808">Transferase</keyword>